<dbReference type="Proteomes" id="UP001152484">
    <property type="component" value="Unassembled WGS sequence"/>
</dbReference>
<protein>
    <submittedName>
        <fullName evidence="2">Uncharacterized protein</fullName>
    </submittedName>
</protein>
<keyword evidence="1" id="KW-0472">Membrane</keyword>
<reference evidence="2" key="1">
    <citation type="submission" date="2022-07" db="EMBL/GenBank/DDBJ databases">
        <authorList>
            <person name="Macas J."/>
            <person name="Novak P."/>
            <person name="Neumann P."/>
        </authorList>
    </citation>
    <scope>NUCLEOTIDE SEQUENCE</scope>
</reference>
<evidence type="ECO:0000313" key="3">
    <source>
        <dbReference type="Proteomes" id="UP001152484"/>
    </source>
</evidence>
<sequence>MFVYFCYAMFAYLYFVFIRSNIMGGRFLVWFTLVARFLFRGNQADSTANSLKAHTFPAISVALFGVDCSMSDKEVRGPMGLRLCLFRRRAMLDDLLYCLQFSWL</sequence>
<organism evidence="2 3">
    <name type="scientific">Cuscuta europaea</name>
    <name type="common">European dodder</name>
    <dbReference type="NCBI Taxonomy" id="41803"/>
    <lineage>
        <taxon>Eukaryota</taxon>
        <taxon>Viridiplantae</taxon>
        <taxon>Streptophyta</taxon>
        <taxon>Embryophyta</taxon>
        <taxon>Tracheophyta</taxon>
        <taxon>Spermatophyta</taxon>
        <taxon>Magnoliopsida</taxon>
        <taxon>eudicotyledons</taxon>
        <taxon>Gunneridae</taxon>
        <taxon>Pentapetalae</taxon>
        <taxon>asterids</taxon>
        <taxon>lamiids</taxon>
        <taxon>Solanales</taxon>
        <taxon>Convolvulaceae</taxon>
        <taxon>Cuscuteae</taxon>
        <taxon>Cuscuta</taxon>
        <taxon>Cuscuta subgen. Cuscuta</taxon>
    </lineage>
</organism>
<dbReference type="EMBL" id="CAMAPE010000073">
    <property type="protein sequence ID" value="CAH9117002.1"/>
    <property type="molecule type" value="Genomic_DNA"/>
</dbReference>
<accession>A0A9P0ZVL2</accession>
<dbReference type="OrthoDB" id="10440867at2759"/>
<evidence type="ECO:0000256" key="1">
    <source>
        <dbReference type="SAM" id="Phobius"/>
    </source>
</evidence>
<feature type="transmembrane region" description="Helical" evidence="1">
    <location>
        <begin position="12"/>
        <end position="39"/>
    </location>
</feature>
<name>A0A9P0ZVL2_CUSEU</name>
<keyword evidence="1" id="KW-1133">Transmembrane helix</keyword>
<keyword evidence="1" id="KW-0812">Transmembrane</keyword>
<comment type="caution">
    <text evidence="2">The sequence shown here is derived from an EMBL/GenBank/DDBJ whole genome shotgun (WGS) entry which is preliminary data.</text>
</comment>
<gene>
    <name evidence="2" type="ORF">CEURO_LOCUS21365</name>
</gene>
<proteinExistence type="predicted"/>
<keyword evidence="3" id="KW-1185">Reference proteome</keyword>
<dbReference type="AlphaFoldDB" id="A0A9P0ZVL2"/>
<evidence type="ECO:0000313" key="2">
    <source>
        <dbReference type="EMBL" id="CAH9117002.1"/>
    </source>
</evidence>